<keyword evidence="9" id="KW-0460">Magnesium</keyword>
<feature type="domain" description="Reverse transcriptase" evidence="18">
    <location>
        <begin position="270"/>
        <end position="450"/>
    </location>
</feature>
<feature type="domain" description="Chromo" evidence="17">
    <location>
        <begin position="1131"/>
        <end position="1180"/>
    </location>
</feature>
<evidence type="ECO:0000256" key="13">
    <source>
        <dbReference type="ARBA" id="ARBA00022932"/>
    </source>
</evidence>
<keyword evidence="15" id="KW-0233">DNA recombination</keyword>
<dbReference type="CDD" id="cd09274">
    <property type="entry name" value="RNase_HI_RT_Ty3"/>
    <property type="match status" value="1"/>
</dbReference>
<dbReference type="InterPro" id="IPR043502">
    <property type="entry name" value="DNA/RNA_pol_sf"/>
</dbReference>
<dbReference type="InterPro" id="IPR000953">
    <property type="entry name" value="Chromo/chromo_shadow_dom"/>
</dbReference>
<feature type="compositionally biased region" description="Low complexity" evidence="16">
    <location>
        <begin position="1444"/>
        <end position="1458"/>
    </location>
</feature>
<evidence type="ECO:0000256" key="1">
    <source>
        <dbReference type="ARBA" id="ARBA00022670"/>
    </source>
</evidence>
<dbReference type="Gene3D" id="2.40.50.40">
    <property type="match status" value="1"/>
</dbReference>
<feature type="compositionally biased region" description="Polar residues" evidence="16">
    <location>
        <begin position="1594"/>
        <end position="1607"/>
    </location>
</feature>
<feature type="region of interest" description="Disordered" evidence="16">
    <location>
        <begin position="1594"/>
        <end position="1615"/>
    </location>
</feature>
<accession>A0A4Q2DCS4</accession>
<evidence type="ECO:0000256" key="16">
    <source>
        <dbReference type="SAM" id="MobiDB-lite"/>
    </source>
</evidence>
<evidence type="ECO:0000259" key="19">
    <source>
        <dbReference type="PROSITE" id="PS50994"/>
    </source>
</evidence>
<evidence type="ECO:0000256" key="2">
    <source>
        <dbReference type="ARBA" id="ARBA00022679"/>
    </source>
</evidence>
<comment type="caution">
    <text evidence="20">The sequence shown here is derived from an EMBL/GenBank/DDBJ whole genome shotgun (WGS) entry which is preliminary data.</text>
</comment>
<dbReference type="GO" id="GO:0003723">
    <property type="term" value="F:RNA binding"/>
    <property type="evidence" value="ECO:0007669"/>
    <property type="project" value="UniProtKB-KW"/>
</dbReference>
<dbReference type="InterPro" id="IPR000477">
    <property type="entry name" value="RT_dom"/>
</dbReference>
<feature type="region of interest" description="Disordered" evidence="16">
    <location>
        <begin position="1547"/>
        <end position="1579"/>
    </location>
</feature>
<keyword evidence="12" id="KW-0695">RNA-directed DNA polymerase</keyword>
<dbReference type="SUPFAM" id="SSF53098">
    <property type="entry name" value="Ribonuclease H-like"/>
    <property type="match status" value="1"/>
</dbReference>
<dbReference type="PROSITE" id="PS50878">
    <property type="entry name" value="RT_POL"/>
    <property type="match status" value="1"/>
</dbReference>
<dbReference type="EMBL" id="SDEE01000459">
    <property type="protein sequence ID" value="RXW16245.1"/>
    <property type="molecule type" value="Genomic_DNA"/>
</dbReference>
<dbReference type="GO" id="GO:0005634">
    <property type="term" value="C:nucleus"/>
    <property type="evidence" value="ECO:0007669"/>
    <property type="project" value="UniProtKB-ARBA"/>
</dbReference>
<keyword evidence="11" id="KW-0229">DNA integration</keyword>
<feature type="compositionally biased region" description="Low complexity" evidence="16">
    <location>
        <begin position="1568"/>
        <end position="1579"/>
    </location>
</feature>
<dbReference type="Gene3D" id="3.30.420.10">
    <property type="entry name" value="Ribonuclease H-like superfamily/Ribonuclease H"/>
    <property type="match status" value="1"/>
</dbReference>
<dbReference type="SMART" id="SM00298">
    <property type="entry name" value="CHROMO"/>
    <property type="match status" value="1"/>
</dbReference>
<dbReference type="CDD" id="cd00024">
    <property type="entry name" value="CD_CSD"/>
    <property type="match status" value="1"/>
</dbReference>
<evidence type="ECO:0000313" key="20">
    <source>
        <dbReference type="EMBL" id="RXW16245.1"/>
    </source>
</evidence>
<dbReference type="SUPFAM" id="SSF56672">
    <property type="entry name" value="DNA/RNA polymerases"/>
    <property type="match status" value="1"/>
</dbReference>
<dbReference type="Pfam" id="PF24626">
    <property type="entry name" value="SH3_Tf2-1"/>
    <property type="match status" value="1"/>
</dbReference>
<dbReference type="InterPro" id="IPR041588">
    <property type="entry name" value="Integrase_H2C2"/>
</dbReference>
<evidence type="ECO:0000256" key="6">
    <source>
        <dbReference type="ARBA" id="ARBA00022750"/>
    </source>
</evidence>
<dbReference type="Gene3D" id="1.10.340.70">
    <property type="match status" value="1"/>
</dbReference>
<dbReference type="STRING" id="2316362.A0A4Q2DCS4"/>
<feature type="compositionally biased region" description="Pro residues" evidence="16">
    <location>
        <begin position="1"/>
        <end position="18"/>
    </location>
</feature>
<dbReference type="InterPro" id="IPR036397">
    <property type="entry name" value="RNaseH_sf"/>
</dbReference>
<keyword evidence="6" id="KW-0064">Aspartyl protease</keyword>
<evidence type="ECO:0000256" key="11">
    <source>
        <dbReference type="ARBA" id="ARBA00022908"/>
    </source>
</evidence>
<dbReference type="Pfam" id="PF00078">
    <property type="entry name" value="RVT_1"/>
    <property type="match status" value="1"/>
</dbReference>
<dbReference type="GO" id="GO:0003964">
    <property type="term" value="F:RNA-directed DNA polymerase activity"/>
    <property type="evidence" value="ECO:0007669"/>
    <property type="project" value="UniProtKB-KW"/>
</dbReference>
<dbReference type="InterPro" id="IPR043128">
    <property type="entry name" value="Rev_trsase/Diguanyl_cyclase"/>
</dbReference>
<keyword evidence="2" id="KW-0808">Transferase</keyword>
<evidence type="ECO:0000256" key="5">
    <source>
        <dbReference type="ARBA" id="ARBA00022723"/>
    </source>
</evidence>
<evidence type="ECO:0000256" key="7">
    <source>
        <dbReference type="ARBA" id="ARBA00022759"/>
    </source>
</evidence>
<dbReference type="GO" id="GO:0046872">
    <property type="term" value="F:metal ion binding"/>
    <property type="evidence" value="ECO:0007669"/>
    <property type="project" value="UniProtKB-KW"/>
</dbReference>
<dbReference type="InterPro" id="IPR012337">
    <property type="entry name" value="RNaseH-like_sf"/>
</dbReference>
<name>A0A4Q2DCS4_9AGAR</name>
<evidence type="ECO:0000256" key="8">
    <source>
        <dbReference type="ARBA" id="ARBA00022801"/>
    </source>
</evidence>
<dbReference type="Pfam" id="PF17917">
    <property type="entry name" value="RT_RNaseH"/>
    <property type="match status" value="1"/>
</dbReference>
<evidence type="ECO:0000256" key="10">
    <source>
        <dbReference type="ARBA" id="ARBA00022884"/>
    </source>
</evidence>
<feature type="compositionally biased region" description="Low complexity" evidence="16">
    <location>
        <begin position="1423"/>
        <end position="1436"/>
    </location>
</feature>
<keyword evidence="5" id="KW-0479">Metal-binding</keyword>
<organism evidence="20 21">
    <name type="scientific">Candolleomyces aberdarensis</name>
    <dbReference type="NCBI Taxonomy" id="2316362"/>
    <lineage>
        <taxon>Eukaryota</taxon>
        <taxon>Fungi</taxon>
        <taxon>Dikarya</taxon>
        <taxon>Basidiomycota</taxon>
        <taxon>Agaricomycotina</taxon>
        <taxon>Agaricomycetes</taxon>
        <taxon>Agaricomycetidae</taxon>
        <taxon>Agaricales</taxon>
        <taxon>Agaricineae</taxon>
        <taxon>Psathyrellaceae</taxon>
        <taxon>Candolleomyces</taxon>
    </lineage>
</organism>
<keyword evidence="1" id="KW-0645">Protease</keyword>
<feature type="domain" description="Integrase catalytic" evidence="19">
    <location>
        <begin position="832"/>
        <end position="992"/>
    </location>
</feature>
<dbReference type="GO" id="GO:0006508">
    <property type="term" value="P:proteolysis"/>
    <property type="evidence" value="ECO:0007669"/>
    <property type="project" value="UniProtKB-KW"/>
</dbReference>
<dbReference type="Gene3D" id="3.30.70.270">
    <property type="match status" value="2"/>
</dbReference>
<dbReference type="GO" id="GO:0006310">
    <property type="term" value="P:DNA recombination"/>
    <property type="evidence" value="ECO:0007669"/>
    <property type="project" value="UniProtKB-KW"/>
</dbReference>
<dbReference type="InterPro" id="IPR050951">
    <property type="entry name" value="Retrovirus_Pol_polyprotein"/>
</dbReference>
<dbReference type="GO" id="GO:0015074">
    <property type="term" value="P:DNA integration"/>
    <property type="evidence" value="ECO:0007669"/>
    <property type="project" value="UniProtKB-KW"/>
</dbReference>
<sequence length="1731" mass="196118">MSVPPVPPRPAEFGYPPPDYREDPYYEPDIVSPRPHRTDNPAANLNELGAAATTTPSISVSMPAPFSGPISAPAHGPGASSDWSPWAFGGARDRLRDRPFDLKRRHPANVLNPNLWFGKEDIILGLPWLQKENPIINWEKGTLRWNNGRRTSWFDPIKFRPRNFDARAIEAELSTDVKPIWIQAKTTASQTFAQKHEEPRKEIPLKEQIPKEYHNYLSVFDKEANAQFPPKRPWDHAIDLKPDFVPRRGKIYSIAPSERNSLDEFIQENLAKGYIRPSKSPQASSFFFVGKKDGSLQPCQDYRQLNAGTIKNAYPLPRIPDLLDKLKKAKFFTKLDIRWGYNNVRIKEGDQWKAAFITNQGLFEPTVMFFGLTNSPATFQAMMDHLFEEPLRKGLVIIYMDDILIFAETEEQLEKITREVLEVLRKNHLSLKPEKCAFKKTSIDYLGFIVEQGRLRMDPAKIKGIIEWPTPTTVRQVRSFLGFGNFYRKFIRNYSKKAKPLNDLLKINKKFEWNNEAQEAFEILKKVFTEEPVLVMPDPEKPFQVEADASKYASGAVLTQMDSNGRRHPISYLSQTFNDTEQRWEIYDRELFGIIRALREWRHYLHGSPHPVTIYTDHLNLQYFKDPRKLNDRQKRWIPELDQFRFKLDHVAGTKMIISDALSRRPDHHPSEEEEPKLDVLLPEKLFIKTLKTEPTGEMYDETLRNQIIHATKEESAALKTLNELRTGQKGRDLEGWELLDTKEGTILLFRQKVYVPDNMELRRNLVKSYHDGPSAGHPGQQATRLLTQRTYYWPGMTKFINKYVQGCPKCQQNKIIRRPEKPPLVATEASKDPRPFSHISMDFITDLPESNQFDSILVIVDQGLSKATIFTPCRKTILAEGTVDILYEKLFTKYGRPNKVISDRDPRFLAGSFKEAMKRMGIKQAPSTAFHPQTDGTTERVNQEIQAYLSIFCTANPETWAERLPMAEFTHNSRTHAERTHSPFELLLGYNPEALPTAAGEYLFPATERRLKNLEAARSEALAAHELARMKMQQRNSRDFTPLKKGDKVWLDSRNLKLPYLSWKIAPKREGPFKIKETLSPVTYRLGLPEHWKIHNVFHADLLTPFVETETHGPAHPTPIPDIIDGQEEYEVEGILQHRTKQGRKEYLLRWKDQPTSKDSWEPEENLEHSQELLGEYWENSDPALAFKQPEGKPSRISFFLSLLKLTEIHYSTQRAFYSVRRPEVPAGMTPEEWDRATLSNLDSSLNAWVDSVPDHLRWEPHSSGVFDQSAMLFATYYYIQILAHRPFITVRNQPALAFSSLAICTNAARACIRITETQSKKGRVPNPQMQMALFMSGLMLILSIWRGKRTGINLMDEKQEMQAVHSCISVLKTYEERWHLAGRFRDLLLALTCVSGCPLQPAAPKHKTGKRSRETLEDEASSPTSGSGTPSMTSRHNTPSDAQTRSSPATSASARSEPLSEPLPFVEPSMMHVQPPAPVPLTGLLSHQQHSPEIPDGSPPSFDFPLYSNDLSKPFPFNPSDESGWDNAVLQQQLDELEAVFNARGSSAGQSGGVDGNAGLRGSNGGQQQPSQGQNHQDAFQKMLGEPSMFLTSSAPQQPSAPNVTSGIGGGGSVSSGSHDFSSYLFSGSSLLDIQGAAIWTGVPSGTDLNDWRAYFSNVEALKPGSSLYSTGLSAPNHHTANPFSSGSFQQQQEQHAPLSAPSSAGNVGGMNDPFGGQSHRSDDLRFNW</sequence>
<evidence type="ECO:0000256" key="4">
    <source>
        <dbReference type="ARBA" id="ARBA00022722"/>
    </source>
</evidence>
<protein>
    <recommendedName>
        <fullName evidence="22">Reverse transcriptase</fullName>
    </recommendedName>
</protein>
<dbReference type="GO" id="GO:0004519">
    <property type="term" value="F:endonuclease activity"/>
    <property type="evidence" value="ECO:0007669"/>
    <property type="project" value="UniProtKB-KW"/>
</dbReference>
<dbReference type="SUPFAM" id="SSF54160">
    <property type="entry name" value="Chromo domain-like"/>
    <property type="match status" value="1"/>
</dbReference>
<dbReference type="Gene3D" id="3.10.10.10">
    <property type="entry name" value="HIV Type 1 Reverse Transcriptase, subunit A, domain 1"/>
    <property type="match status" value="1"/>
</dbReference>
<proteinExistence type="predicted"/>
<evidence type="ECO:0000256" key="3">
    <source>
        <dbReference type="ARBA" id="ARBA00022695"/>
    </source>
</evidence>
<keyword evidence="21" id="KW-1185">Reference proteome</keyword>
<dbReference type="InterPro" id="IPR016197">
    <property type="entry name" value="Chromo-like_dom_sf"/>
</dbReference>
<gene>
    <name evidence="20" type="ORF">EST38_g9613</name>
</gene>
<dbReference type="OrthoDB" id="3341476at2759"/>
<dbReference type="CDD" id="cd12148">
    <property type="entry name" value="fungal_TF_MHR"/>
    <property type="match status" value="1"/>
</dbReference>
<feature type="region of interest" description="Disordered" evidence="16">
    <location>
        <begin position="1"/>
        <end position="46"/>
    </location>
</feature>
<dbReference type="PROSITE" id="PS50013">
    <property type="entry name" value="CHROMO_2"/>
    <property type="match status" value="1"/>
</dbReference>
<evidence type="ECO:0000256" key="14">
    <source>
        <dbReference type="ARBA" id="ARBA00023125"/>
    </source>
</evidence>
<feature type="compositionally biased region" description="Polar residues" evidence="16">
    <location>
        <begin position="1681"/>
        <end position="1691"/>
    </location>
</feature>
<reference evidence="20 21" key="1">
    <citation type="submission" date="2019-01" db="EMBL/GenBank/DDBJ databases">
        <title>Draft genome sequence of Psathyrella aberdarensis IHI B618.</title>
        <authorList>
            <person name="Buettner E."/>
            <person name="Kellner H."/>
        </authorList>
    </citation>
    <scope>NUCLEOTIDE SEQUENCE [LARGE SCALE GENOMIC DNA]</scope>
    <source>
        <strain evidence="20 21">IHI B618</strain>
    </source>
</reference>
<keyword evidence="14" id="KW-0238">DNA-binding</keyword>
<keyword evidence="8" id="KW-0378">Hydrolase</keyword>
<dbReference type="PANTHER" id="PTHR37984">
    <property type="entry name" value="PROTEIN CBG26694"/>
    <property type="match status" value="1"/>
</dbReference>
<dbReference type="GO" id="GO:0004190">
    <property type="term" value="F:aspartic-type endopeptidase activity"/>
    <property type="evidence" value="ECO:0007669"/>
    <property type="project" value="UniProtKB-KW"/>
</dbReference>
<feature type="region of interest" description="Disordered" evidence="16">
    <location>
        <begin position="1402"/>
        <end position="1509"/>
    </location>
</feature>
<dbReference type="CDD" id="cd01647">
    <property type="entry name" value="RT_LTR"/>
    <property type="match status" value="1"/>
</dbReference>
<evidence type="ECO:0008006" key="22">
    <source>
        <dbReference type="Google" id="ProtNLM"/>
    </source>
</evidence>
<dbReference type="PROSITE" id="PS50994">
    <property type="entry name" value="INTEGRASE"/>
    <property type="match status" value="1"/>
</dbReference>
<dbReference type="Proteomes" id="UP000290288">
    <property type="component" value="Unassembled WGS sequence"/>
</dbReference>
<keyword evidence="3" id="KW-0548">Nucleotidyltransferase</keyword>
<dbReference type="GO" id="GO:0003887">
    <property type="term" value="F:DNA-directed DNA polymerase activity"/>
    <property type="evidence" value="ECO:0007669"/>
    <property type="project" value="UniProtKB-KW"/>
</dbReference>
<keyword evidence="4" id="KW-0540">Nuclease</keyword>
<evidence type="ECO:0000256" key="12">
    <source>
        <dbReference type="ARBA" id="ARBA00022918"/>
    </source>
</evidence>
<dbReference type="InterPro" id="IPR001584">
    <property type="entry name" value="Integrase_cat-core"/>
</dbReference>
<dbReference type="Pfam" id="PF00385">
    <property type="entry name" value="Chromo"/>
    <property type="match status" value="1"/>
</dbReference>
<keyword evidence="13" id="KW-0239">DNA-directed DNA polymerase</keyword>
<evidence type="ECO:0000256" key="9">
    <source>
        <dbReference type="ARBA" id="ARBA00022842"/>
    </source>
</evidence>
<keyword evidence="7" id="KW-0255">Endonuclease</keyword>
<dbReference type="GO" id="GO:0006338">
    <property type="term" value="P:chromatin remodeling"/>
    <property type="evidence" value="ECO:0007669"/>
    <property type="project" value="UniProtKB-ARBA"/>
</dbReference>
<evidence type="ECO:0000259" key="17">
    <source>
        <dbReference type="PROSITE" id="PS50013"/>
    </source>
</evidence>
<dbReference type="InterPro" id="IPR023780">
    <property type="entry name" value="Chromo_domain"/>
</dbReference>
<keyword evidence="10" id="KW-0694">RNA-binding</keyword>
<evidence type="ECO:0000259" key="18">
    <source>
        <dbReference type="PROSITE" id="PS50878"/>
    </source>
</evidence>
<dbReference type="GO" id="GO:0003677">
    <property type="term" value="F:DNA binding"/>
    <property type="evidence" value="ECO:0007669"/>
    <property type="project" value="UniProtKB-KW"/>
</dbReference>
<dbReference type="InterPro" id="IPR041373">
    <property type="entry name" value="RT_RNaseH"/>
</dbReference>
<dbReference type="Pfam" id="PF17921">
    <property type="entry name" value="Integrase_H2C2"/>
    <property type="match status" value="1"/>
</dbReference>
<feature type="region of interest" description="Disordered" evidence="16">
    <location>
        <begin position="1681"/>
        <end position="1731"/>
    </location>
</feature>
<evidence type="ECO:0000256" key="15">
    <source>
        <dbReference type="ARBA" id="ARBA00023172"/>
    </source>
</evidence>
<dbReference type="FunFam" id="3.30.70.270:FF:000020">
    <property type="entry name" value="Transposon Tf2-6 polyprotein-like Protein"/>
    <property type="match status" value="1"/>
</dbReference>
<evidence type="ECO:0000313" key="21">
    <source>
        <dbReference type="Proteomes" id="UP000290288"/>
    </source>
</evidence>
<dbReference type="PANTHER" id="PTHR37984:SF5">
    <property type="entry name" value="PROTEIN NYNRIN-LIKE"/>
    <property type="match status" value="1"/>
</dbReference>
<dbReference type="InterPro" id="IPR056924">
    <property type="entry name" value="SH3_Tf2-1"/>
</dbReference>
<feature type="compositionally biased region" description="Basic and acidic residues" evidence="16">
    <location>
        <begin position="1722"/>
        <end position="1731"/>
    </location>
</feature>